<name>A0A212JQD3_9PROT</name>
<proteinExistence type="predicted"/>
<organism evidence="1">
    <name type="scientific">uncultured Alphaproteobacteria bacterium</name>
    <dbReference type="NCBI Taxonomy" id="91750"/>
    <lineage>
        <taxon>Bacteria</taxon>
        <taxon>Pseudomonadati</taxon>
        <taxon>Pseudomonadota</taxon>
        <taxon>Alphaproteobacteria</taxon>
        <taxon>environmental samples</taxon>
    </lineage>
</organism>
<dbReference type="EMBL" id="FLUO01000001">
    <property type="protein sequence ID" value="SBW01611.1"/>
    <property type="molecule type" value="Genomic_DNA"/>
</dbReference>
<gene>
    <name evidence="1" type="ORF">KL86APRO_11461</name>
</gene>
<dbReference type="Gene3D" id="1.10.287.1700">
    <property type="match status" value="1"/>
</dbReference>
<accession>A0A212JQD3</accession>
<sequence>MAGDIHALIRLKKFAVDEARRALGELLAHEAELTRRQQALEAGVRREQELASADPTGISAMAYGRFAESVVQDRARFAEARRRIEAAIAQQQDAVAAAFNEFKTAEILQRQRDRRAAYDRARKEQVALDEIAAINHARRHAVA</sequence>
<evidence type="ECO:0000313" key="1">
    <source>
        <dbReference type="EMBL" id="SBW01611.1"/>
    </source>
</evidence>
<dbReference type="InterPro" id="IPR053716">
    <property type="entry name" value="Flag_assembly_chemotaxis_eff"/>
</dbReference>
<dbReference type="AlphaFoldDB" id="A0A212JQD3"/>
<reference evidence="1" key="1">
    <citation type="submission" date="2016-04" db="EMBL/GenBank/DDBJ databases">
        <authorList>
            <person name="Evans L.H."/>
            <person name="Alamgir A."/>
            <person name="Owens N."/>
            <person name="Weber N.D."/>
            <person name="Virtaneva K."/>
            <person name="Barbian K."/>
            <person name="Babar A."/>
            <person name="Rosenke K."/>
        </authorList>
    </citation>
    <scope>NUCLEOTIDE SEQUENCE</scope>
    <source>
        <strain evidence="1">86</strain>
    </source>
</reference>
<protein>
    <submittedName>
        <fullName evidence="1">Uncharacterized protein</fullName>
    </submittedName>
</protein>